<gene>
    <name evidence="2" type="ORF">BTO32_05855</name>
</gene>
<dbReference type="EMBL" id="MSCW01000004">
    <property type="protein sequence ID" value="ONF44505.1"/>
    <property type="molecule type" value="Genomic_DNA"/>
</dbReference>
<organism evidence="2 3">
    <name type="scientific">Marinobacter lutaoensis</name>
    <dbReference type="NCBI Taxonomy" id="135739"/>
    <lineage>
        <taxon>Bacteria</taxon>
        <taxon>Pseudomonadati</taxon>
        <taxon>Pseudomonadota</taxon>
        <taxon>Gammaproteobacteria</taxon>
        <taxon>Pseudomonadales</taxon>
        <taxon>Marinobacteraceae</taxon>
        <taxon>Marinobacter</taxon>
    </lineage>
</organism>
<dbReference type="OrthoDB" id="4770574at2"/>
<feature type="domain" description="Protein CR006 P-loop" evidence="1">
    <location>
        <begin position="255"/>
        <end position="550"/>
    </location>
</feature>
<dbReference type="InterPro" id="IPR026866">
    <property type="entry name" value="CR006_AAA"/>
</dbReference>
<name>A0A1V2DUU2_9GAMM</name>
<proteinExistence type="predicted"/>
<dbReference type="InterPro" id="IPR027417">
    <property type="entry name" value="P-loop_NTPase"/>
</dbReference>
<protein>
    <submittedName>
        <fullName evidence="2">Phage infection protein</fullName>
    </submittedName>
</protein>
<dbReference type="RefSeq" id="WP_076723611.1">
    <property type="nucleotide sequence ID" value="NZ_MSCW01000004.1"/>
</dbReference>
<dbReference type="Gene3D" id="3.40.50.300">
    <property type="entry name" value="P-loop containing nucleotide triphosphate hydrolases"/>
    <property type="match status" value="1"/>
</dbReference>
<reference evidence="2 3" key="1">
    <citation type="submission" date="2016-12" db="EMBL/GenBank/DDBJ databases">
        <title>Marinobacter lutaoensis whole genome sequencing.</title>
        <authorList>
            <person name="Verma A."/>
            <person name="Krishnamurthi S."/>
        </authorList>
    </citation>
    <scope>NUCLEOTIDE SEQUENCE [LARGE SCALE GENOMIC DNA]</scope>
    <source>
        <strain evidence="2 3">T5054</strain>
    </source>
</reference>
<comment type="caution">
    <text evidence="2">The sequence shown here is derived from an EMBL/GenBank/DDBJ whole genome shotgun (WGS) entry which is preliminary data.</text>
</comment>
<evidence type="ECO:0000259" key="1">
    <source>
        <dbReference type="Pfam" id="PF13166"/>
    </source>
</evidence>
<dbReference type="Pfam" id="PF13166">
    <property type="entry name" value="AAA_13"/>
    <property type="match status" value="1"/>
</dbReference>
<evidence type="ECO:0000313" key="3">
    <source>
        <dbReference type="Proteomes" id="UP000189339"/>
    </source>
</evidence>
<dbReference type="SUPFAM" id="SSF52540">
    <property type="entry name" value="P-loop containing nucleoside triphosphate hydrolases"/>
    <property type="match status" value="1"/>
</dbReference>
<evidence type="ECO:0000313" key="2">
    <source>
        <dbReference type="EMBL" id="ONF44505.1"/>
    </source>
</evidence>
<dbReference type="STRING" id="135739.BTO32_05855"/>
<keyword evidence="3" id="KW-1185">Reference proteome</keyword>
<dbReference type="Proteomes" id="UP000189339">
    <property type="component" value="Unassembled WGS sequence"/>
</dbReference>
<dbReference type="AlphaFoldDB" id="A0A1V2DUU2"/>
<sequence>MEKLSIELKNCFGISDFNETFSFEKSNAHLIYAPNGVMKTSLAKTFDCLSVDGGKPKEVLYNLEPEWSIKIDDQEILPDEILVVKPFDAEFDSDNLSTLLVNSEQKATYDSIYKEILSARNQLSKGLNKLSKVPQDKVEQQLIDDFEVDNIFEAIEAVQNFDQGNSELSKIPYSKIFDPKVIELLNDESIRDNIDEYSTRYNELVDKSPLFSRGKFNPINAASVSKSLKKEKFFNAEHKLLMKGNDEPICDQKSLDELLKKESESILGDGQLQTISNKIISGVAPVKAFQEIIESSPSVTAYLGDLAHLKKLLWSSYYATDKSGFDSLLSLFQSKKSELAEIERQASLENTLWHESKEVFKRRFYVPFGVDIEDHKNVILGTSAPNMVFTFPRENGEPVRFDRGQLDSLDCLSLGERRAMYLLYVIFEFKARLKSGQRSVIIIDDIADSFDYKNKYAIVEYLREMAGEDLFRLIILTHNFDFYRTVQGRVLDTAQWDNSFIAQKSEGKILLLKGGSKDVSSPFDLWKKSYDSNAEMFISMIPFVRNLIEYRDGFSPDYKKLTSMLHIKDNDDEPDYKTRSLKVEDLENIIAKVVQGRDVGQNFDKDEPVLDLIYRTADDLANAPIPTDTIALERKIALSIAIRLKAEEFMWNHVNDKTPIKGSQTGRLFNRIVNEQSGNGDFEQVERVLSQVTLMTPENIHLNSFMYEPLIDLAMDHLITLFRDIKALTFPGA</sequence>
<accession>A0A1V2DUU2</accession>